<evidence type="ECO:0000313" key="3">
    <source>
        <dbReference type="Proteomes" id="UP000242642"/>
    </source>
</evidence>
<dbReference type="Proteomes" id="UP000242642">
    <property type="component" value="Unassembled WGS sequence"/>
</dbReference>
<dbReference type="Gene3D" id="1.20.120.1760">
    <property type="match status" value="1"/>
</dbReference>
<dbReference type="InterPro" id="IPR000462">
    <property type="entry name" value="CDP-OH_P_trans"/>
</dbReference>
<sequence>MITLYQIKPAFVQLLRPIAANLVKKRLNANQVTLSALTGSIVVGTLLIMFGNTYPVLFLLMPIWMFLRMALNAIDGIMAKEHNQKSSLGGYLNELSDVIADLFLFLPFAFIAPFSIYSIGTVIILSIISELCGVLAHSIKVERRYDGPLGKSDRALIFGALALWVGLSFPLSHLASYLPWLVSLLILINCYNRIKNALQVEKTQEH</sequence>
<feature type="transmembrane region" description="Helical" evidence="1">
    <location>
        <begin position="32"/>
        <end position="50"/>
    </location>
</feature>
<feature type="transmembrane region" description="Helical" evidence="1">
    <location>
        <begin position="155"/>
        <end position="171"/>
    </location>
</feature>
<gene>
    <name evidence="2" type="ORF">SAMN02583745_00547</name>
</gene>
<dbReference type="STRING" id="1123402.SAMN02583745_00547"/>
<name>A0A1H9ZED9_9GAMM</name>
<dbReference type="RefSeq" id="WP_342721309.1">
    <property type="nucleotide sequence ID" value="NZ_FOHV01000003.1"/>
</dbReference>
<dbReference type="GO" id="GO:0016780">
    <property type="term" value="F:phosphotransferase activity, for other substituted phosphate groups"/>
    <property type="evidence" value="ECO:0007669"/>
    <property type="project" value="InterPro"/>
</dbReference>
<dbReference type="InterPro" id="IPR043130">
    <property type="entry name" value="CDP-OH_PTrfase_TM_dom"/>
</dbReference>
<keyword evidence="1" id="KW-0812">Transmembrane</keyword>
<proteinExistence type="predicted"/>
<evidence type="ECO:0000313" key="2">
    <source>
        <dbReference type="EMBL" id="SES79872.1"/>
    </source>
</evidence>
<keyword evidence="2" id="KW-0808">Transferase</keyword>
<accession>A0A1H9ZED9</accession>
<dbReference type="EMBL" id="FOHV01000003">
    <property type="protein sequence ID" value="SES79872.1"/>
    <property type="molecule type" value="Genomic_DNA"/>
</dbReference>
<protein>
    <submittedName>
        <fullName evidence="2">CDP-diacylglycerol--glycerol-3-phosphate 3-phosphatidyltransferase</fullName>
    </submittedName>
</protein>
<dbReference type="GO" id="GO:0016020">
    <property type="term" value="C:membrane"/>
    <property type="evidence" value="ECO:0007669"/>
    <property type="project" value="InterPro"/>
</dbReference>
<keyword evidence="1" id="KW-1133">Transmembrane helix</keyword>
<organism evidence="2 3">
    <name type="scientific">Thorsellia anophelis DSM 18579</name>
    <dbReference type="NCBI Taxonomy" id="1123402"/>
    <lineage>
        <taxon>Bacteria</taxon>
        <taxon>Pseudomonadati</taxon>
        <taxon>Pseudomonadota</taxon>
        <taxon>Gammaproteobacteria</taxon>
        <taxon>Enterobacterales</taxon>
        <taxon>Thorselliaceae</taxon>
        <taxon>Thorsellia</taxon>
    </lineage>
</organism>
<reference evidence="3" key="1">
    <citation type="submission" date="2016-10" db="EMBL/GenBank/DDBJ databases">
        <authorList>
            <person name="Varghese N."/>
            <person name="Submissions S."/>
        </authorList>
    </citation>
    <scope>NUCLEOTIDE SEQUENCE [LARGE SCALE GENOMIC DNA]</scope>
    <source>
        <strain evidence="3">DSM 18579</strain>
    </source>
</reference>
<feature type="transmembrane region" description="Helical" evidence="1">
    <location>
        <begin position="116"/>
        <end position="135"/>
    </location>
</feature>
<keyword evidence="3" id="KW-1185">Reference proteome</keyword>
<dbReference type="AlphaFoldDB" id="A0A1H9ZED9"/>
<dbReference type="Pfam" id="PF01066">
    <property type="entry name" value="CDP-OH_P_transf"/>
    <property type="match status" value="1"/>
</dbReference>
<keyword evidence="1" id="KW-0472">Membrane</keyword>
<evidence type="ECO:0000256" key="1">
    <source>
        <dbReference type="SAM" id="Phobius"/>
    </source>
</evidence>
<dbReference type="GO" id="GO:0008654">
    <property type="term" value="P:phospholipid biosynthetic process"/>
    <property type="evidence" value="ECO:0007669"/>
    <property type="project" value="InterPro"/>
</dbReference>